<reference evidence="4 5" key="1">
    <citation type="submission" date="2020-05" db="EMBL/GenBank/DDBJ databases">
        <title>Aquincola sp. isolate from soil.</title>
        <authorList>
            <person name="Han J."/>
            <person name="Kim D.-U."/>
        </authorList>
    </citation>
    <scope>NUCLEOTIDE SEQUENCE [LARGE SCALE GENOMIC DNA]</scope>
    <source>
        <strain evidence="4 5">S2</strain>
    </source>
</reference>
<gene>
    <name evidence="4" type="ORF">HLB44_24310</name>
</gene>
<keyword evidence="2" id="KW-0472">Membrane</keyword>
<dbReference type="Gene3D" id="3.30.1340.30">
    <property type="match status" value="1"/>
</dbReference>
<keyword evidence="2" id="KW-0812">Transmembrane</keyword>
<evidence type="ECO:0000313" key="4">
    <source>
        <dbReference type="EMBL" id="NRF70135.1"/>
    </source>
</evidence>
<sequence length="192" mass="20104">MTHRTPLESAVATQPPPKPTRVAPPPRRRIRWFAWLIPAAVGAVIAGLAVSDYYESATLGERIDATVERGENAVRGLGDEVRRSADGVVERGSQSVARAAGAVGDVGITASVKTALAADPALSALKIEVDTREGIVTLRGPAPTIEARDRATVLARAPQGVVDVRNELALPTAQTAQTAQAQPTQAPPQAQR</sequence>
<feature type="transmembrane region" description="Helical" evidence="2">
    <location>
        <begin position="32"/>
        <end position="54"/>
    </location>
</feature>
<keyword evidence="2" id="KW-1133">Transmembrane helix</keyword>
<feature type="domain" description="BON" evidence="3">
    <location>
        <begin position="104"/>
        <end position="172"/>
    </location>
</feature>
<dbReference type="Proteomes" id="UP000737171">
    <property type="component" value="Unassembled WGS sequence"/>
</dbReference>
<evidence type="ECO:0000259" key="3">
    <source>
        <dbReference type="PROSITE" id="PS50914"/>
    </source>
</evidence>
<organism evidence="4 5">
    <name type="scientific">Pseudaquabacterium terrae</name>
    <dbReference type="NCBI Taxonomy" id="2732868"/>
    <lineage>
        <taxon>Bacteria</taxon>
        <taxon>Pseudomonadati</taxon>
        <taxon>Pseudomonadota</taxon>
        <taxon>Betaproteobacteria</taxon>
        <taxon>Burkholderiales</taxon>
        <taxon>Sphaerotilaceae</taxon>
        <taxon>Pseudaquabacterium</taxon>
    </lineage>
</organism>
<evidence type="ECO:0000313" key="5">
    <source>
        <dbReference type="Proteomes" id="UP000737171"/>
    </source>
</evidence>
<comment type="caution">
    <text evidence="4">The sequence shown here is derived from an EMBL/GenBank/DDBJ whole genome shotgun (WGS) entry which is preliminary data.</text>
</comment>
<dbReference type="RefSeq" id="WP_173128416.1">
    <property type="nucleotide sequence ID" value="NZ_JABRWJ010000007.1"/>
</dbReference>
<accession>A0ABX2ENL3</accession>
<dbReference type="Pfam" id="PF04972">
    <property type="entry name" value="BON"/>
    <property type="match status" value="1"/>
</dbReference>
<dbReference type="InterPro" id="IPR051686">
    <property type="entry name" value="Lipoprotein_DolP"/>
</dbReference>
<proteinExistence type="predicted"/>
<evidence type="ECO:0000256" key="1">
    <source>
        <dbReference type="SAM" id="MobiDB-lite"/>
    </source>
</evidence>
<dbReference type="EMBL" id="JABRWJ010000007">
    <property type="protein sequence ID" value="NRF70135.1"/>
    <property type="molecule type" value="Genomic_DNA"/>
</dbReference>
<keyword evidence="5" id="KW-1185">Reference proteome</keyword>
<dbReference type="InterPro" id="IPR007055">
    <property type="entry name" value="BON_dom"/>
</dbReference>
<evidence type="ECO:0000256" key="2">
    <source>
        <dbReference type="SAM" id="Phobius"/>
    </source>
</evidence>
<protein>
    <submittedName>
        <fullName evidence="4">BON domain-containing protein</fullName>
    </submittedName>
</protein>
<dbReference type="PANTHER" id="PTHR34606:SF15">
    <property type="entry name" value="BON DOMAIN-CONTAINING PROTEIN"/>
    <property type="match status" value="1"/>
</dbReference>
<feature type="compositionally biased region" description="Pro residues" evidence="1">
    <location>
        <begin position="14"/>
        <end position="25"/>
    </location>
</feature>
<feature type="region of interest" description="Disordered" evidence="1">
    <location>
        <begin position="173"/>
        <end position="192"/>
    </location>
</feature>
<feature type="region of interest" description="Disordered" evidence="1">
    <location>
        <begin position="1"/>
        <end position="25"/>
    </location>
</feature>
<dbReference type="PANTHER" id="PTHR34606">
    <property type="entry name" value="BON DOMAIN-CONTAINING PROTEIN"/>
    <property type="match status" value="1"/>
</dbReference>
<dbReference type="PROSITE" id="PS50914">
    <property type="entry name" value="BON"/>
    <property type="match status" value="1"/>
</dbReference>
<name>A0ABX2ENL3_9BURK</name>